<proteinExistence type="predicted"/>
<name>A0A4P8IDG0_9FIRM</name>
<reference evidence="1 2" key="1">
    <citation type="submission" date="2019-05" db="EMBL/GenBank/DDBJ databases">
        <title>Complete genome sequencing of Anaerostipes rhamnosivorans.</title>
        <authorList>
            <person name="Bui T.P.N."/>
            <person name="de Vos W.M."/>
        </authorList>
    </citation>
    <scope>NUCLEOTIDE SEQUENCE [LARGE SCALE GENOMIC DNA]</scope>
    <source>
        <strain evidence="1 2">1y2</strain>
    </source>
</reference>
<keyword evidence="2" id="KW-1185">Reference proteome</keyword>
<dbReference type="EMBL" id="CP040058">
    <property type="protein sequence ID" value="QCP33734.1"/>
    <property type="molecule type" value="Genomic_DNA"/>
</dbReference>
<dbReference type="AlphaFoldDB" id="A0A4P8IDG0"/>
<organism evidence="1 2">
    <name type="scientific">Anaerostipes rhamnosivorans</name>
    <dbReference type="NCBI Taxonomy" id="1229621"/>
    <lineage>
        <taxon>Bacteria</taxon>
        <taxon>Bacillati</taxon>
        <taxon>Bacillota</taxon>
        <taxon>Clostridia</taxon>
        <taxon>Lachnospirales</taxon>
        <taxon>Lachnospiraceae</taxon>
        <taxon>Anaerostipes</taxon>
    </lineage>
</organism>
<sequence>MLGHTTETNEKYYTYDTSNLDEKKKIIQERNSKFKNLLHTG</sequence>
<evidence type="ECO:0000313" key="2">
    <source>
        <dbReference type="Proteomes" id="UP000298653"/>
    </source>
</evidence>
<dbReference type="Proteomes" id="UP000298653">
    <property type="component" value="Chromosome"/>
</dbReference>
<accession>A0A4P8IDG0</accession>
<evidence type="ECO:0000313" key="1">
    <source>
        <dbReference type="EMBL" id="QCP33734.1"/>
    </source>
</evidence>
<dbReference type="KEGG" id="arf:AR1Y2_0280"/>
<gene>
    <name evidence="1" type="ORF">AR1Y2_0280</name>
</gene>
<protein>
    <submittedName>
        <fullName evidence="1">Uncharacterized protein</fullName>
    </submittedName>
</protein>